<comment type="caution">
    <text evidence="1">The sequence shown here is derived from an EMBL/GenBank/DDBJ whole genome shotgun (WGS) entry which is preliminary data.</text>
</comment>
<sequence>FVPSQIGQAPCSDSFSFSCWASMFNQTMASPFSGCTEVPIRGNTVPPPFSAVCMMNRKVINRF</sequence>
<evidence type="ECO:0000313" key="2">
    <source>
        <dbReference type="Proteomes" id="UP001328107"/>
    </source>
</evidence>
<feature type="non-terminal residue" evidence="1">
    <location>
        <position position="1"/>
    </location>
</feature>
<evidence type="ECO:0000313" key="1">
    <source>
        <dbReference type="EMBL" id="GMR37250.1"/>
    </source>
</evidence>
<keyword evidence="2" id="KW-1185">Reference proteome</keyword>
<dbReference type="Proteomes" id="UP001328107">
    <property type="component" value="Unassembled WGS sequence"/>
</dbReference>
<proteinExistence type="predicted"/>
<dbReference type="EMBL" id="BTRK01000002">
    <property type="protein sequence ID" value="GMR37250.1"/>
    <property type="molecule type" value="Genomic_DNA"/>
</dbReference>
<accession>A0AAN5CAX9</accession>
<protein>
    <submittedName>
        <fullName evidence="1">Uncharacterized protein</fullName>
    </submittedName>
</protein>
<dbReference type="AlphaFoldDB" id="A0AAN5CAX9"/>
<reference evidence="2" key="1">
    <citation type="submission" date="2022-10" db="EMBL/GenBank/DDBJ databases">
        <title>Genome assembly of Pristionchus species.</title>
        <authorList>
            <person name="Yoshida K."/>
            <person name="Sommer R.J."/>
        </authorList>
    </citation>
    <scope>NUCLEOTIDE SEQUENCE [LARGE SCALE GENOMIC DNA]</scope>
    <source>
        <strain evidence="2">RS5460</strain>
    </source>
</reference>
<organism evidence="1 2">
    <name type="scientific">Pristionchus mayeri</name>
    <dbReference type="NCBI Taxonomy" id="1317129"/>
    <lineage>
        <taxon>Eukaryota</taxon>
        <taxon>Metazoa</taxon>
        <taxon>Ecdysozoa</taxon>
        <taxon>Nematoda</taxon>
        <taxon>Chromadorea</taxon>
        <taxon>Rhabditida</taxon>
        <taxon>Rhabditina</taxon>
        <taxon>Diplogasteromorpha</taxon>
        <taxon>Diplogasteroidea</taxon>
        <taxon>Neodiplogasteridae</taxon>
        <taxon>Pristionchus</taxon>
    </lineage>
</organism>
<feature type="non-terminal residue" evidence="1">
    <location>
        <position position="63"/>
    </location>
</feature>
<name>A0AAN5CAX9_9BILA</name>
<gene>
    <name evidence="1" type="ORF">PMAYCL1PPCAC_07445</name>
</gene>